<evidence type="ECO:0000256" key="4">
    <source>
        <dbReference type="ARBA" id="ARBA00023284"/>
    </source>
</evidence>
<reference evidence="8 9" key="1">
    <citation type="submission" date="2007-06" db="EMBL/GenBank/DDBJ databases">
        <authorList>
            <person name="Shimkets L."/>
            <person name="Ferriera S."/>
            <person name="Johnson J."/>
            <person name="Kravitz S."/>
            <person name="Beeson K."/>
            <person name="Sutton G."/>
            <person name="Rogers Y.-H."/>
            <person name="Friedman R."/>
            <person name="Frazier M."/>
            <person name="Venter J.C."/>
        </authorList>
    </citation>
    <scope>NUCLEOTIDE SEQUENCE [LARGE SCALE GENOMIC DNA]</scope>
    <source>
        <strain evidence="8 9">SIR-1</strain>
    </source>
</reference>
<keyword evidence="4 6" id="KW-0676">Redox-active center</keyword>
<dbReference type="STRING" id="391625.PPSIR1_15310"/>
<evidence type="ECO:0000256" key="1">
    <source>
        <dbReference type="ARBA" id="ARBA00022559"/>
    </source>
</evidence>
<dbReference type="FunFam" id="3.40.30.10:FF:000020">
    <property type="entry name" value="Peroxiredoxin"/>
    <property type="match status" value="1"/>
</dbReference>
<feature type="domain" description="Thioredoxin" evidence="7">
    <location>
        <begin position="3"/>
        <end position="161"/>
    </location>
</feature>
<dbReference type="GO" id="GO:0008379">
    <property type="term" value="F:thioredoxin peroxidase activity"/>
    <property type="evidence" value="ECO:0007669"/>
    <property type="project" value="InterPro"/>
</dbReference>
<evidence type="ECO:0000256" key="3">
    <source>
        <dbReference type="ARBA" id="ARBA00023002"/>
    </source>
</evidence>
<comment type="caution">
    <text evidence="8">The sequence shown here is derived from an EMBL/GenBank/DDBJ whole genome shotgun (WGS) entry which is preliminary data.</text>
</comment>
<evidence type="ECO:0000256" key="6">
    <source>
        <dbReference type="RuleBase" id="RU366011"/>
    </source>
</evidence>
<gene>
    <name evidence="8" type="ORF">PPSIR1_15310</name>
</gene>
<dbReference type="OrthoDB" id="9800621at2"/>
<protein>
    <recommendedName>
        <fullName evidence="6">Glutathione-dependent peroxiredoxin</fullName>
        <ecNumber evidence="6">1.11.1.27</ecNumber>
    </recommendedName>
</protein>
<comment type="catalytic activity">
    <reaction evidence="6">
        <text>a hydroperoxide + 2 glutathione = an alcohol + glutathione disulfide + H2O</text>
        <dbReference type="Rhea" id="RHEA:62632"/>
        <dbReference type="ChEBI" id="CHEBI:15377"/>
        <dbReference type="ChEBI" id="CHEBI:30879"/>
        <dbReference type="ChEBI" id="CHEBI:35924"/>
        <dbReference type="ChEBI" id="CHEBI:57925"/>
        <dbReference type="ChEBI" id="CHEBI:58297"/>
        <dbReference type="EC" id="1.11.1.27"/>
    </reaction>
</comment>
<organism evidence="8 9">
    <name type="scientific">Plesiocystis pacifica SIR-1</name>
    <dbReference type="NCBI Taxonomy" id="391625"/>
    <lineage>
        <taxon>Bacteria</taxon>
        <taxon>Pseudomonadati</taxon>
        <taxon>Myxococcota</taxon>
        <taxon>Polyangia</taxon>
        <taxon>Nannocystales</taxon>
        <taxon>Nannocystaceae</taxon>
        <taxon>Plesiocystis</taxon>
    </lineage>
</organism>
<feature type="active site" description="Cysteine sulfenic acid (-SOH) intermediate" evidence="5">
    <location>
        <position position="49"/>
    </location>
</feature>
<evidence type="ECO:0000256" key="2">
    <source>
        <dbReference type="ARBA" id="ARBA00022862"/>
    </source>
</evidence>
<dbReference type="EMBL" id="ABCS01000094">
    <property type="protein sequence ID" value="EDM75359.1"/>
    <property type="molecule type" value="Genomic_DNA"/>
</dbReference>
<dbReference type="Proteomes" id="UP000005801">
    <property type="component" value="Unassembled WGS sequence"/>
</dbReference>
<dbReference type="GO" id="GO:0005737">
    <property type="term" value="C:cytoplasm"/>
    <property type="evidence" value="ECO:0007669"/>
    <property type="project" value="TreeGrafter"/>
</dbReference>
<name>A6GFI7_9BACT</name>
<dbReference type="PANTHER" id="PTHR10430:SF16">
    <property type="entry name" value="PEROXIREDOXIN-5, MITOCHONDRIAL"/>
    <property type="match status" value="1"/>
</dbReference>
<dbReference type="GO" id="GO:0045454">
    <property type="term" value="P:cell redox homeostasis"/>
    <property type="evidence" value="ECO:0007669"/>
    <property type="project" value="TreeGrafter"/>
</dbReference>
<dbReference type="AlphaFoldDB" id="A6GFI7"/>
<dbReference type="Pfam" id="PF08534">
    <property type="entry name" value="Redoxin"/>
    <property type="match status" value="1"/>
</dbReference>
<comment type="function">
    <text evidence="6">Thiol-specific peroxidase that catalyzes the reduction of hydrogen peroxide and organic hydroperoxides to water and alcohols, respectively. Plays a role in cell protection against oxidative stress by detoxifying peroxides.</text>
</comment>
<evidence type="ECO:0000256" key="5">
    <source>
        <dbReference type="PIRSR" id="PIRSR637944-1"/>
    </source>
</evidence>
<keyword evidence="9" id="KW-1185">Reference proteome</keyword>
<dbReference type="InterPro" id="IPR013766">
    <property type="entry name" value="Thioredoxin_domain"/>
</dbReference>
<evidence type="ECO:0000259" key="7">
    <source>
        <dbReference type="PROSITE" id="PS51352"/>
    </source>
</evidence>
<dbReference type="InterPro" id="IPR037944">
    <property type="entry name" value="PRX5-like"/>
</dbReference>
<dbReference type="Gene3D" id="3.40.30.10">
    <property type="entry name" value="Glutaredoxin"/>
    <property type="match status" value="1"/>
</dbReference>
<dbReference type="CDD" id="cd03013">
    <property type="entry name" value="PRX5_like"/>
    <property type="match status" value="1"/>
</dbReference>
<dbReference type="PROSITE" id="PS51352">
    <property type="entry name" value="THIOREDOXIN_2"/>
    <property type="match status" value="1"/>
</dbReference>
<proteinExistence type="inferred from homology"/>
<dbReference type="GO" id="GO:0034599">
    <property type="term" value="P:cellular response to oxidative stress"/>
    <property type="evidence" value="ECO:0007669"/>
    <property type="project" value="InterPro"/>
</dbReference>
<sequence>MSIKVGDKIPAARFKQLTAEGLGEVSSEELFAGRSVVLFSVPGAYTPTCSKEHLPGFVENAEAIKAKGVDEIICLSVNDPFVMQAWGSEHGADGKVRMLADWDAGFTKAMGLDQDIGAAGLGVRGKRFSMRVEDGVVESLDIEEGKGVTVSGAAYCVNALG</sequence>
<keyword evidence="2 6" id="KW-0049">Antioxidant</keyword>
<dbReference type="eggNOG" id="COG0678">
    <property type="taxonomic scope" value="Bacteria"/>
</dbReference>
<keyword evidence="3 6" id="KW-0560">Oxidoreductase</keyword>
<evidence type="ECO:0000313" key="8">
    <source>
        <dbReference type="EMBL" id="EDM75359.1"/>
    </source>
</evidence>
<dbReference type="InterPro" id="IPR013740">
    <property type="entry name" value="Redoxin"/>
</dbReference>
<dbReference type="PANTHER" id="PTHR10430">
    <property type="entry name" value="PEROXIREDOXIN"/>
    <property type="match status" value="1"/>
</dbReference>
<dbReference type="EC" id="1.11.1.27" evidence="6"/>
<dbReference type="InterPro" id="IPR036249">
    <property type="entry name" value="Thioredoxin-like_sf"/>
</dbReference>
<keyword evidence="1 6" id="KW-0575">Peroxidase</keyword>
<dbReference type="RefSeq" id="WP_006975477.1">
    <property type="nucleotide sequence ID" value="NZ_ABCS01000094.1"/>
</dbReference>
<dbReference type="GO" id="GO:0042744">
    <property type="term" value="P:hydrogen peroxide catabolic process"/>
    <property type="evidence" value="ECO:0007669"/>
    <property type="project" value="TreeGrafter"/>
</dbReference>
<dbReference type="SUPFAM" id="SSF52833">
    <property type="entry name" value="Thioredoxin-like"/>
    <property type="match status" value="1"/>
</dbReference>
<evidence type="ECO:0000313" key="9">
    <source>
        <dbReference type="Proteomes" id="UP000005801"/>
    </source>
</evidence>
<comment type="similarity">
    <text evidence="6">Belongs to the peroxiredoxin family. Prx5 subfamily.</text>
</comment>
<accession>A6GFI7</accession>